<accession>A0ABD5Y3U6</accession>
<dbReference type="GeneID" id="78822337"/>
<keyword evidence="3" id="KW-1185">Reference proteome</keyword>
<reference evidence="2 3" key="1">
    <citation type="journal article" date="2019" name="Int. J. Syst. Evol. Microbiol.">
        <title>The Global Catalogue of Microorganisms (GCM) 10K type strain sequencing project: providing services to taxonomists for standard genome sequencing and annotation.</title>
        <authorList>
            <consortium name="The Broad Institute Genomics Platform"/>
            <consortium name="The Broad Institute Genome Sequencing Center for Infectious Disease"/>
            <person name="Wu L."/>
            <person name="Ma J."/>
        </authorList>
    </citation>
    <scope>NUCLEOTIDE SEQUENCE [LARGE SCALE GENOMIC DNA]</scope>
    <source>
        <strain evidence="2 3">XZYJT29</strain>
    </source>
</reference>
<feature type="region of interest" description="Disordered" evidence="1">
    <location>
        <begin position="18"/>
        <end position="44"/>
    </location>
</feature>
<protein>
    <submittedName>
        <fullName evidence="2">Uncharacterized protein</fullName>
    </submittedName>
</protein>
<evidence type="ECO:0000313" key="2">
    <source>
        <dbReference type="EMBL" id="MFC7142005.1"/>
    </source>
</evidence>
<dbReference type="AlphaFoldDB" id="A0ABD5Y3U6"/>
<dbReference type="RefSeq" id="WP_274323081.1">
    <property type="nucleotide sequence ID" value="NZ_CP118158.1"/>
</dbReference>
<organism evidence="2 3">
    <name type="scientific">Halosimplex aquaticum</name>
    <dbReference type="NCBI Taxonomy" id="3026162"/>
    <lineage>
        <taxon>Archaea</taxon>
        <taxon>Methanobacteriati</taxon>
        <taxon>Methanobacteriota</taxon>
        <taxon>Stenosarchaea group</taxon>
        <taxon>Halobacteria</taxon>
        <taxon>Halobacteriales</taxon>
        <taxon>Haloarculaceae</taxon>
        <taxon>Halosimplex</taxon>
    </lineage>
</organism>
<sequence>MIGIDSFCPKSGAALTRDRHYDERGRSKRAVTATDGSSATGTVGELTNGAVRSAQTALLAYFRRCHARHAEPADDLYRRASLALRRLKSSADGRQEWDVHVWLALNRRLDATGYDVDWMHCHTAIRCPGCHGRLRFRTTDSGTVVARCGVDCDGQTGDALVEIRETLASLYADAFDGEDCPGPEEFLQF</sequence>
<comment type="caution">
    <text evidence="2">The sequence shown here is derived from an EMBL/GenBank/DDBJ whole genome shotgun (WGS) entry which is preliminary data.</text>
</comment>
<dbReference type="EMBL" id="JBHTAS010000001">
    <property type="protein sequence ID" value="MFC7142005.1"/>
    <property type="molecule type" value="Genomic_DNA"/>
</dbReference>
<dbReference type="Proteomes" id="UP001596432">
    <property type="component" value="Unassembled WGS sequence"/>
</dbReference>
<gene>
    <name evidence="2" type="ORF">ACFQMA_19485</name>
</gene>
<evidence type="ECO:0000256" key="1">
    <source>
        <dbReference type="SAM" id="MobiDB-lite"/>
    </source>
</evidence>
<proteinExistence type="predicted"/>
<evidence type="ECO:0000313" key="3">
    <source>
        <dbReference type="Proteomes" id="UP001596432"/>
    </source>
</evidence>
<name>A0ABD5Y3U6_9EURY</name>